<feature type="transmembrane region" description="Helical" evidence="7">
    <location>
        <begin position="35"/>
        <end position="52"/>
    </location>
</feature>
<feature type="transmembrane region" description="Helical" evidence="7">
    <location>
        <begin position="64"/>
        <end position="86"/>
    </location>
</feature>
<dbReference type="InterPro" id="IPR001046">
    <property type="entry name" value="NRAMP_fam"/>
</dbReference>
<keyword evidence="2" id="KW-0813">Transport</keyword>
<dbReference type="PANTHER" id="PTHR11706">
    <property type="entry name" value="SOLUTE CARRIER PROTEIN FAMILY 11 MEMBER"/>
    <property type="match status" value="1"/>
</dbReference>
<evidence type="ECO:0000256" key="3">
    <source>
        <dbReference type="ARBA" id="ARBA00022692"/>
    </source>
</evidence>
<feature type="transmembrane region" description="Helical" evidence="7">
    <location>
        <begin position="217"/>
        <end position="238"/>
    </location>
</feature>
<feature type="region of interest" description="Disordered" evidence="6">
    <location>
        <begin position="1"/>
        <end position="22"/>
    </location>
</feature>
<keyword evidence="4 7" id="KW-1133">Transmembrane helix</keyword>
<proteinExistence type="predicted"/>
<feature type="transmembrane region" description="Helical" evidence="7">
    <location>
        <begin position="419"/>
        <end position="440"/>
    </location>
</feature>
<feature type="transmembrane region" description="Helical" evidence="7">
    <location>
        <begin position="377"/>
        <end position="399"/>
    </location>
</feature>
<evidence type="ECO:0000256" key="2">
    <source>
        <dbReference type="ARBA" id="ARBA00022448"/>
    </source>
</evidence>
<evidence type="ECO:0000256" key="6">
    <source>
        <dbReference type="SAM" id="MobiDB-lite"/>
    </source>
</evidence>
<evidence type="ECO:0000256" key="7">
    <source>
        <dbReference type="SAM" id="Phobius"/>
    </source>
</evidence>
<evidence type="ECO:0000256" key="4">
    <source>
        <dbReference type="ARBA" id="ARBA00022989"/>
    </source>
</evidence>
<dbReference type="RefSeq" id="WP_195868216.1">
    <property type="nucleotide sequence ID" value="NZ_JADPKZ010000048.1"/>
</dbReference>
<comment type="caution">
    <text evidence="8">The sequence shown here is derived from an EMBL/GenBank/DDBJ whole genome shotgun (WGS) entry which is preliminary data.</text>
</comment>
<keyword evidence="3 7" id="KW-0812">Transmembrane</keyword>
<feature type="transmembrane region" description="Helical" evidence="7">
    <location>
        <begin position="354"/>
        <end position="371"/>
    </location>
</feature>
<comment type="subcellular location">
    <subcellularLocation>
        <location evidence="1">Membrane</location>
        <topology evidence="1">Multi-pass membrane protein</topology>
    </subcellularLocation>
</comment>
<feature type="transmembrane region" description="Helical" evidence="7">
    <location>
        <begin position="142"/>
        <end position="166"/>
    </location>
</feature>
<feature type="transmembrane region" description="Helical" evidence="7">
    <location>
        <begin position="307"/>
        <end position="333"/>
    </location>
</feature>
<keyword evidence="5 7" id="KW-0472">Membrane</keyword>
<name>A0ABS0F6K9_9BACL</name>
<feature type="compositionally biased region" description="Basic and acidic residues" evidence="6">
    <location>
        <begin position="10"/>
        <end position="20"/>
    </location>
</feature>
<feature type="transmembrane region" description="Helical" evidence="7">
    <location>
        <begin position="259"/>
        <end position="283"/>
    </location>
</feature>
<dbReference type="PANTHER" id="PTHR11706:SF33">
    <property type="entry name" value="NATURAL RESISTANCE-ASSOCIATED MACROPHAGE PROTEIN 2"/>
    <property type="match status" value="1"/>
</dbReference>
<dbReference type="EMBL" id="JADPKZ010000048">
    <property type="protein sequence ID" value="MBF8378935.1"/>
    <property type="molecule type" value="Genomic_DNA"/>
</dbReference>
<reference evidence="8 9" key="1">
    <citation type="submission" date="2020-11" db="EMBL/GenBank/DDBJ databases">
        <title>Genomic insight of Alicyclobacillus mali FL 18 reveals a new arsenic-resistant strain, with potential in environmental biotechnology.</title>
        <authorList>
            <person name="Fiorentino G."/>
            <person name="Gallo G."/>
            <person name="Aulitto M."/>
        </authorList>
    </citation>
    <scope>NUCLEOTIDE SEQUENCE [LARGE SCALE GENOMIC DNA]</scope>
    <source>
        <strain evidence="8 9">FL 18</strain>
    </source>
</reference>
<dbReference type="Proteomes" id="UP000642910">
    <property type="component" value="Unassembled WGS sequence"/>
</dbReference>
<accession>A0ABS0F6K9</accession>
<feature type="transmembrane region" description="Helical" evidence="7">
    <location>
        <begin position="115"/>
        <end position="136"/>
    </location>
</feature>
<dbReference type="Pfam" id="PF01566">
    <property type="entry name" value="Nramp"/>
    <property type="match status" value="1"/>
</dbReference>
<evidence type="ECO:0000256" key="5">
    <source>
        <dbReference type="ARBA" id="ARBA00023136"/>
    </source>
</evidence>
<organism evidence="8 9">
    <name type="scientific">Alicyclobacillus mali</name>
    <name type="common">ex Roth et al. 2021</name>
    <dbReference type="NCBI Taxonomy" id="1123961"/>
    <lineage>
        <taxon>Bacteria</taxon>
        <taxon>Bacillati</taxon>
        <taxon>Bacillota</taxon>
        <taxon>Bacilli</taxon>
        <taxon>Bacillales</taxon>
        <taxon>Alicyclobacillaceae</taxon>
        <taxon>Alicyclobacillus</taxon>
    </lineage>
</organism>
<gene>
    <name evidence="8" type="ORF">IW967_13850</name>
</gene>
<evidence type="ECO:0000313" key="9">
    <source>
        <dbReference type="Proteomes" id="UP000642910"/>
    </source>
</evidence>
<sequence length="442" mass="48004">MDMSSATSRAEARSGSDAKHQHVASASSKRGLRRYLWTFWVLLGPGFLAALADNDAGGVISYTATGVQFGVGFFVPLVLCLAVLTFTVQEMSMRLSAVTQQGFSRLAHQRYGRFWGVYHVATLAFENLLTLITEFIGMTAGLVMIGIPMWIADILCLLFVLTFVVFTGYFTKERIALIIGALNIVFLVVAFMTHPSLQALGQAFTTWNVPTSLRGDVIWFAIATVGNAIAPWMIFFQGSGAIDKGVSARELRLGRIDTAFGCLVQVVIAAAIIVCGASLYGHIHDVSSLGPSDIVRGLQHTVGRVGAFLFGIGLFDAGFLASITVSLSSSWSIAELFGWSKSLNDRVRQAPRFYAIYAGSLVIAALAILIPHLPLNWISIVTQVIGGVLMTPLLIFLVLMTSDKRLMGPYRTRLWGRIWGWSMVALLVALTLATLVQTFVPL</sequence>
<evidence type="ECO:0000313" key="8">
    <source>
        <dbReference type="EMBL" id="MBF8378935.1"/>
    </source>
</evidence>
<keyword evidence="9" id="KW-1185">Reference proteome</keyword>
<feature type="transmembrane region" description="Helical" evidence="7">
    <location>
        <begin position="175"/>
        <end position="197"/>
    </location>
</feature>
<protein>
    <submittedName>
        <fullName evidence="8">Divalent metal cation transporter</fullName>
    </submittedName>
</protein>
<evidence type="ECO:0000256" key="1">
    <source>
        <dbReference type="ARBA" id="ARBA00004141"/>
    </source>
</evidence>